<dbReference type="GO" id="GO:0032259">
    <property type="term" value="P:methylation"/>
    <property type="evidence" value="ECO:0007669"/>
    <property type="project" value="UniProtKB-KW"/>
</dbReference>
<keyword evidence="2" id="KW-0808">Transferase</keyword>
<feature type="domain" description="Methyltransferase" evidence="1">
    <location>
        <begin position="56"/>
        <end position="136"/>
    </location>
</feature>
<evidence type="ECO:0000313" key="2">
    <source>
        <dbReference type="EMBL" id="RKQ13658.1"/>
    </source>
</evidence>
<dbReference type="Pfam" id="PF13649">
    <property type="entry name" value="Methyltransf_25"/>
    <property type="match status" value="1"/>
</dbReference>
<accession>A0A494YUG8</accession>
<dbReference type="AlphaFoldDB" id="A0A494YUG8"/>
<evidence type="ECO:0000313" key="3">
    <source>
        <dbReference type="Proteomes" id="UP000281813"/>
    </source>
</evidence>
<dbReference type="PANTHER" id="PTHR43460">
    <property type="entry name" value="METHYLTRANSFERASE"/>
    <property type="match status" value="1"/>
</dbReference>
<protein>
    <submittedName>
        <fullName evidence="2">Class I SAM-dependent methyltransferase</fullName>
    </submittedName>
</protein>
<dbReference type="Gene3D" id="3.40.50.150">
    <property type="entry name" value="Vaccinia Virus protein VP39"/>
    <property type="match status" value="1"/>
</dbReference>
<comment type="caution">
    <text evidence="2">The sequence shown here is derived from an EMBL/GenBank/DDBJ whole genome shotgun (WGS) entry which is preliminary data.</text>
</comment>
<keyword evidence="3" id="KW-1185">Reference proteome</keyword>
<name>A0A494YUG8_9BACI</name>
<dbReference type="GO" id="GO:0008168">
    <property type="term" value="F:methyltransferase activity"/>
    <property type="evidence" value="ECO:0007669"/>
    <property type="project" value="UniProtKB-KW"/>
</dbReference>
<proteinExistence type="predicted"/>
<dbReference type="RefSeq" id="WP_121133449.1">
    <property type="nucleotide sequence ID" value="NZ_JBHUFK010000053.1"/>
</dbReference>
<sequence length="253" mass="29379">MIKDKLFENYLNDINQTFEGWDFSFVTETGRLQNELLSWSYGSIVRPLIQTVNSMLDMGTGGGEFLSMLRPFPKSIIATEAYKPNVSIAQRRLEPLGVKVVELVDEDNLPFETAQFDLIINRHEYYSPKELRRILADNGSFITQQVGGLDCSRINEIIGSDLNHEYFNWNLKNAVGGLEQNGFRITLMKEEFPIQRFFDIGALVYYLKAIPWQVPDFRVDKYMDGLYQVHKLIQRQGYFDAKQHRFLIKAELT</sequence>
<organism evidence="2 3">
    <name type="scientific">Oceanobacillus bengalensis</name>
    <dbReference type="NCBI Taxonomy" id="1435466"/>
    <lineage>
        <taxon>Bacteria</taxon>
        <taxon>Bacillati</taxon>
        <taxon>Bacillota</taxon>
        <taxon>Bacilli</taxon>
        <taxon>Bacillales</taxon>
        <taxon>Bacillaceae</taxon>
        <taxon>Oceanobacillus</taxon>
    </lineage>
</organism>
<dbReference type="InterPro" id="IPR041698">
    <property type="entry name" value="Methyltransf_25"/>
</dbReference>
<evidence type="ECO:0000259" key="1">
    <source>
        <dbReference type="Pfam" id="PF13649"/>
    </source>
</evidence>
<dbReference type="CDD" id="cd02440">
    <property type="entry name" value="AdoMet_MTases"/>
    <property type="match status" value="1"/>
</dbReference>
<dbReference type="Proteomes" id="UP000281813">
    <property type="component" value="Unassembled WGS sequence"/>
</dbReference>
<dbReference type="InterPro" id="IPR029063">
    <property type="entry name" value="SAM-dependent_MTases_sf"/>
</dbReference>
<dbReference type="SUPFAM" id="SSF53335">
    <property type="entry name" value="S-adenosyl-L-methionine-dependent methyltransferases"/>
    <property type="match status" value="1"/>
</dbReference>
<dbReference type="InterPro" id="IPR052939">
    <property type="entry name" value="23S_rRNA_MeTrnsfrase_RlmA"/>
</dbReference>
<reference evidence="2 3" key="1">
    <citation type="journal article" date="2015" name="Antonie Van Leeuwenhoek">
        <title>Oceanobacillus bengalensis sp. nov., a bacterium isolated from seawater of the Bay of Bengal.</title>
        <authorList>
            <person name="Yongchang O."/>
            <person name="Xiang W."/>
            <person name="Wang G."/>
        </authorList>
    </citation>
    <scope>NUCLEOTIDE SEQUENCE [LARGE SCALE GENOMIC DNA]</scope>
    <source>
        <strain evidence="2 3">MCCC 1K00260</strain>
    </source>
</reference>
<gene>
    <name evidence="2" type="ORF">D8M05_15620</name>
</gene>
<keyword evidence="2" id="KW-0489">Methyltransferase</keyword>
<dbReference type="EMBL" id="RBZO01000028">
    <property type="protein sequence ID" value="RKQ13658.1"/>
    <property type="molecule type" value="Genomic_DNA"/>
</dbReference>
<dbReference type="OrthoDB" id="9795864at2"/>
<dbReference type="PANTHER" id="PTHR43460:SF1">
    <property type="entry name" value="METHYLTRANSFERASE TYPE 11 DOMAIN-CONTAINING PROTEIN"/>
    <property type="match status" value="1"/>
</dbReference>